<reference evidence="2 3" key="1">
    <citation type="submission" date="2019-07" db="EMBL/GenBank/DDBJ databases">
        <authorList>
            <person name="Hibberd C M."/>
            <person name="Gehrig L. J."/>
            <person name="Chang H.-W."/>
            <person name="Venkatesh S."/>
        </authorList>
    </citation>
    <scope>NUCLEOTIDE SEQUENCE [LARGE SCALE GENOMIC DNA]</scope>
    <source>
        <strain evidence="2">Bifidobacterium_longum_subsp_infantis_JG_Bg463</strain>
    </source>
</reference>
<feature type="region of interest" description="Disordered" evidence="1">
    <location>
        <begin position="54"/>
        <end position="82"/>
    </location>
</feature>
<dbReference type="AlphaFoldDB" id="A0A564W3K4"/>
<dbReference type="Proteomes" id="UP000345266">
    <property type="component" value="Unassembled WGS sequence"/>
</dbReference>
<protein>
    <submittedName>
        <fullName evidence="2">Uncharacterized protein</fullName>
    </submittedName>
</protein>
<proteinExistence type="predicted"/>
<evidence type="ECO:0000313" key="2">
    <source>
        <dbReference type="EMBL" id="VUX38572.1"/>
    </source>
</evidence>
<gene>
    <name evidence="2" type="ORF">BLJG463_02368</name>
</gene>
<name>A0A564W3K4_BIFLI</name>
<sequence>MALADASADHAPCLDEPLVHVVHAAVGVFALLVEERMEVLLPLVVGDQPFGRAARVPDAGQGQGHPAQPSARLESGPPAGQLEDVGLHVEQAPLDPRIRPRGLRGLEDAAPAVAYEHVGRCDARHQALPCRRFLAFGDVPADHVPAGHRDQDHRVAVQVDAVHMHHMMHLVHQGHGRPQAPHELAPAAQRACRQPVLGLRLLREQPIQTAPQITGAVVARLGA</sequence>
<evidence type="ECO:0000256" key="1">
    <source>
        <dbReference type="SAM" id="MobiDB-lite"/>
    </source>
</evidence>
<accession>A0A564W3K4</accession>
<evidence type="ECO:0000313" key="3">
    <source>
        <dbReference type="Proteomes" id="UP000345266"/>
    </source>
</evidence>
<dbReference type="EMBL" id="CABHNT010000059">
    <property type="protein sequence ID" value="VUX38572.1"/>
    <property type="molecule type" value="Genomic_DNA"/>
</dbReference>
<organism evidence="2 3">
    <name type="scientific">Bifidobacterium longum subsp. infantis</name>
    <dbReference type="NCBI Taxonomy" id="1682"/>
    <lineage>
        <taxon>Bacteria</taxon>
        <taxon>Bacillati</taxon>
        <taxon>Actinomycetota</taxon>
        <taxon>Actinomycetes</taxon>
        <taxon>Bifidobacteriales</taxon>
        <taxon>Bifidobacteriaceae</taxon>
        <taxon>Bifidobacterium</taxon>
    </lineage>
</organism>